<evidence type="ECO:0000256" key="1">
    <source>
        <dbReference type="SAM" id="MobiDB-lite"/>
    </source>
</evidence>
<protein>
    <submittedName>
        <fullName evidence="3">Uncharacterized protein</fullName>
    </submittedName>
</protein>
<dbReference type="PROSITE" id="PS51257">
    <property type="entry name" value="PROKAR_LIPOPROTEIN"/>
    <property type="match status" value="1"/>
</dbReference>
<feature type="compositionally biased region" description="Polar residues" evidence="1">
    <location>
        <begin position="246"/>
        <end position="256"/>
    </location>
</feature>
<accession>A0A4R8DSQ4</accession>
<name>A0A4R8DSQ4_9BACT</name>
<evidence type="ECO:0000313" key="3">
    <source>
        <dbReference type="EMBL" id="TDX01302.1"/>
    </source>
</evidence>
<keyword evidence="2" id="KW-0732">Signal</keyword>
<dbReference type="Proteomes" id="UP000294498">
    <property type="component" value="Unassembled WGS sequence"/>
</dbReference>
<feature type="signal peptide" evidence="2">
    <location>
        <begin position="1"/>
        <end position="18"/>
    </location>
</feature>
<dbReference type="RefSeq" id="WP_133993717.1">
    <property type="nucleotide sequence ID" value="NZ_SODV01000001.1"/>
</dbReference>
<evidence type="ECO:0000313" key="4">
    <source>
        <dbReference type="Proteomes" id="UP000294498"/>
    </source>
</evidence>
<feature type="region of interest" description="Disordered" evidence="1">
    <location>
        <begin position="235"/>
        <end position="269"/>
    </location>
</feature>
<dbReference type="OrthoDB" id="1523672at2"/>
<comment type="caution">
    <text evidence="3">The sequence shown here is derived from an EMBL/GenBank/DDBJ whole genome shotgun (WGS) entry which is preliminary data.</text>
</comment>
<dbReference type="AlphaFoldDB" id="A0A4R8DSQ4"/>
<feature type="compositionally biased region" description="Gly residues" evidence="1">
    <location>
        <begin position="235"/>
        <end position="244"/>
    </location>
</feature>
<proteinExistence type="predicted"/>
<reference evidence="3 4" key="1">
    <citation type="submission" date="2019-03" db="EMBL/GenBank/DDBJ databases">
        <title>Genomic Encyclopedia of Type Strains, Phase IV (KMG-IV): sequencing the most valuable type-strain genomes for metagenomic binning, comparative biology and taxonomic classification.</title>
        <authorList>
            <person name="Goeker M."/>
        </authorList>
    </citation>
    <scope>NUCLEOTIDE SEQUENCE [LARGE SCALE GENOMIC DNA]</scope>
    <source>
        <strain evidence="3 4">DSM 100059</strain>
    </source>
</reference>
<evidence type="ECO:0000256" key="2">
    <source>
        <dbReference type="SAM" id="SignalP"/>
    </source>
</evidence>
<organism evidence="3 4">
    <name type="scientific">Dinghuibacter silviterrae</name>
    <dbReference type="NCBI Taxonomy" id="1539049"/>
    <lineage>
        <taxon>Bacteria</taxon>
        <taxon>Pseudomonadati</taxon>
        <taxon>Bacteroidota</taxon>
        <taxon>Chitinophagia</taxon>
        <taxon>Chitinophagales</taxon>
        <taxon>Chitinophagaceae</taxon>
        <taxon>Dinghuibacter</taxon>
    </lineage>
</organism>
<dbReference type="EMBL" id="SODV01000001">
    <property type="protein sequence ID" value="TDX01302.1"/>
    <property type="molecule type" value="Genomic_DNA"/>
</dbReference>
<gene>
    <name evidence="3" type="ORF">EDB95_2335</name>
</gene>
<keyword evidence="4" id="KW-1185">Reference proteome</keyword>
<feature type="chain" id="PRO_5020847480" evidence="2">
    <location>
        <begin position="19"/>
        <end position="269"/>
    </location>
</feature>
<sequence length="269" mass="29136">MKGLFAFAAAVALLCACARGTAPQGHYQSTPVVADGQAGDWSQPLRFTNPRHTLSFNVTNDARNLYIVVMTRDDRMQRRILRAGMDVFFDPKGKMDKTIDLSYPESNSTDPLTFNQDSLYSKNALLAAASVYNTSGFHNVENGQYNPGDKHSPIQVALAFHGDSLLVYEAIVPLYTVLKRGGLDTKTLRRDFSVGIVIGNLPDQRSANRNQGNGGNGFRPHMGFGMGMGGMGMGMGMGGGGRGGQQRPQASQNESDWYTFKFAQPGAPS</sequence>